<accession>A0A2G6EE82</accession>
<keyword evidence="1" id="KW-1133">Transmembrane helix</keyword>
<name>A0A2G6EE82_9BACT</name>
<evidence type="ECO:0000256" key="1">
    <source>
        <dbReference type="SAM" id="Phobius"/>
    </source>
</evidence>
<feature type="transmembrane region" description="Helical" evidence="1">
    <location>
        <begin position="13"/>
        <end position="31"/>
    </location>
</feature>
<keyword evidence="1" id="KW-0812">Transmembrane</keyword>
<evidence type="ECO:0000313" key="3">
    <source>
        <dbReference type="Proteomes" id="UP000229740"/>
    </source>
</evidence>
<comment type="caution">
    <text evidence="2">The sequence shown here is derived from an EMBL/GenBank/DDBJ whole genome shotgun (WGS) entry which is preliminary data.</text>
</comment>
<proteinExistence type="predicted"/>
<reference evidence="2 3" key="1">
    <citation type="submission" date="2017-10" db="EMBL/GenBank/DDBJ databases">
        <title>Novel microbial diversity and functional potential in the marine mammal oral microbiome.</title>
        <authorList>
            <person name="Dudek N.K."/>
            <person name="Sun C.L."/>
            <person name="Burstein D."/>
            <person name="Kantor R.S."/>
            <person name="Aliaga Goltsman D.S."/>
            <person name="Bik E.M."/>
            <person name="Thomas B.C."/>
            <person name="Banfield J.F."/>
            <person name="Relman D.A."/>
        </authorList>
    </citation>
    <scope>NUCLEOTIDE SEQUENCE [LARGE SCALE GENOMIC DNA]</scope>
    <source>
        <strain evidence="2">DOLZORAL124_49_17</strain>
    </source>
</reference>
<organism evidence="2 3">
    <name type="scientific">candidate division KSB3 bacterium</name>
    <dbReference type="NCBI Taxonomy" id="2044937"/>
    <lineage>
        <taxon>Bacteria</taxon>
        <taxon>candidate division KSB3</taxon>
    </lineage>
</organism>
<dbReference type="Proteomes" id="UP000229740">
    <property type="component" value="Unassembled WGS sequence"/>
</dbReference>
<sequence length="77" mass="8610">MESMSGFAKIAQYLTHPLVLIGFVLMLVFGIHRQLMKSGLLAQTTRRGSEGIIKLMLQYGFWLGLILILAGFTLQLL</sequence>
<keyword evidence="1" id="KW-0472">Membrane</keyword>
<feature type="transmembrane region" description="Helical" evidence="1">
    <location>
        <begin position="52"/>
        <end position="74"/>
    </location>
</feature>
<evidence type="ECO:0008006" key="4">
    <source>
        <dbReference type="Google" id="ProtNLM"/>
    </source>
</evidence>
<dbReference type="AlphaFoldDB" id="A0A2G6EE82"/>
<evidence type="ECO:0000313" key="2">
    <source>
        <dbReference type="EMBL" id="PID60413.1"/>
    </source>
</evidence>
<protein>
    <recommendedName>
        <fullName evidence="4">Succinate dehydrogenase</fullName>
    </recommendedName>
</protein>
<gene>
    <name evidence="2" type="ORF">CSB45_00375</name>
</gene>
<dbReference type="EMBL" id="PDPS01000007">
    <property type="protein sequence ID" value="PID60413.1"/>
    <property type="molecule type" value="Genomic_DNA"/>
</dbReference>